<accession>A0A7U3TT22</accession>
<evidence type="ECO:0000313" key="2">
    <source>
        <dbReference type="EMBL" id="QPY77524.1"/>
    </source>
</evidence>
<reference evidence="2 3" key="1">
    <citation type="submission" date="2020-11" db="EMBL/GenBank/DDBJ databases">
        <authorList>
            <person name="Agnes T.J."/>
            <person name="Ahmed A."/>
            <person name="Ahmed S."/>
            <person name="Barragan J.M."/>
            <person name="Baumgarten L.N."/>
            <person name="Christian S."/>
            <person name="Coyne C."/>
            <person name="Dadzie B."/>
            <person name="Deng B.C."/>
            <person name="Dickerson K."/>
            <person name="Dozier E."/>
            <person name="Farooq M."/>
            <person name="Hennigan A.J."/>
            <person name="Kang D."/>
            <person name="Khan A."/>
            <person name="Khan Z.K."/>
            <person name="Kjerulf A.B."/>
            <person name="Kolosey V."/>
            <person name="Lee V.H."/>
            <person name="Llontop-Maldonado V."/>
            <person name="Lu N."/>
            <person name="Majekodunmi A."/>
            <person name="Malik H.W."/>
            <person name="Marcellino S.C."/>
            <person name="Michelin M.A."/>
            <person name="Mitchell K."/>
            <person name="Ogunsan O."/>
            <person name="Patel B.R."/>
            <person name="Smith A."/>
            <person name="Sweeney P."/>
            <person name="Vaishnav N."/>
            <person name="Wallace S.A."/>
            <person name="Warfield J.C."/>
            <person name="Worrent L.D."/>
            <person name="Zehra A."/>
            <person name="Avazpour P."/>
            <person name="Kim F.M."/>
            <person name="Mason K."/>
            <person name="Nguyen D.A."/>
            <person name="Pettit S.M."/>
            <person name="Zhou O.J."/>
            <person name="Brissett D.L."/>
            <person name="Gualtieri C."/>
            <person name="Hufford T.M."/>
            <person name="Ko J.M."/>
            <person name="Novak J.K."/>
            <person name="Smith Z.M."/>
            <person name="Erill I."/>
            <person name="Caruso S.M."/>
        </authorList>
    </citation>
    <scope>NUCLEOTIDE SEQUENCE [LARGE SCALE GENOMIC DNA]</scope>
</reference>
<dbReference type="EMBL" id="MW281503">
    <property type="protein sequence ID" value="QPY77239.1"/>
    <property type="molecule type" value="Genomic_DNA"/>
</dbReference>
<organism evidence="2 3">
    <name type="scientific">Bacillus phage Anthos</name>
    <dbReference type="NCBI Taxonomy" id="2796502"/>
    <lineage>
        <taxon>Viruses</taxon>
        <taxon>Duplodnaviria</taxon>
        <taxon>Heunggongvirae</taxon>
        <taxon>Uroviricota</taxon>
        <taxon>Caudoviricetes</taxon>
        <taxon>Herelleviridae</taxon>
        <taxon>Bastillevirinae</taxon>
        <taxon>Bequatrovirus</taxon>
        <taxon>Bequatrovirus troll</taxon>
    </lineage>
</organism>
<sequence>MKKMHAHEMELGLEVVVEMKGGITLEGKIMDYTMSREIIWVETSEDFYQVNTEVDNVFYAPTKPAEVAPERAPEGLKDLSTIKAEYKEELSLLWNKDVEYHNVMVFNSDEDDVEVWDCEFNTKMEDGERITIYFGTFYNEKDALKCARDMRTKLKRSYDIDSKVTVYSC</sequence>
<evidence type="ECO:0000313" key="1">
    <source>
        <dbReference type="EMBL" id="QPY77239.1"/>
    </source>
</evidence>
<gene>
    <name evidence="1" type="ORF">ANTHOS_2</name>
    <name evidence="2" type="ORF">ANTHOS_288</name>
</gene>
<protein>
    <submittedName>
        <fullName evidence="2">Uncharacterized protein</fullName>
    </submittedName>
</protein>
<dbReference type="Proteomes" id="UP000595318">
    <property type="component" value="Segment"/>
</dbReference>
<name>A0A7U3TT22_9CAUD</name>
<evidence type="ECO:0000313" key="3">
    <source>
        <dbReference type="Proteomes" id="UP000595318"/>
    </source>
</evidence>
<dbReference type="EMBL" id="MW281503">
    <property type="protein sequence ID" value="QPY77524.1"/>
    <property type="molecule type" value="Genomic_DNA"/>
</dbReference>
<proteinExistence type="predicted"/>